<reference evidence="1" key="1">
    <citation type="journal article" date="2015" name="Nature">
        <title>Complex archaea that bridge the gap between prokaryotes and eukaryotes.</title>
        <authorList>
            <person name="Spang A."/>
            <person name="Saw J.H."/>
            <person name="Jorgensen S.L."/>
            <person name="Zaremba-Niedzwiedzka K."/>
            <person name="Martijn J."/>
            <person name="Lind A.E."/>
            <person name="van Eijk R."/>
            <person name="Schleper C."/>
            <person name="Guy L."/>
            <person name="Ettema T.J."/>
        </authorList>
    </citation>
    <scope>NUCLEOTIDE SEQUENCE</scope>
</reference>
<comment type="caution">
    <text evidence="1">The sequence shown here is derived from an EMBL/GenBank/DDBJ whole genome shotgun (WGS) entry which is preliminary data.</text>
</comment>
<accession>A0A0F9FWP6</accession>
<name>A0A0F9FWP6_9ZZZZ</name>
<evidence type="ECO:0000313" key="1">
    <source>
        <dbReference type="EMBL" id="KKL90824.1"/>
    </source>
</evidence>
<sequence length="102" mass="11984">MINPYTSDDFAAFLTYAGPPFAEAKQEQRLHSGALQSRLDYVGECDKFCETYFKDRHNNLGPPFEDWVEFYTEFIRWYRITQEMQDEIEGNRQGVSAIRQGT</sequence>
<gene>
    <name evidence="1" type="ORF">LCGC14_1900890</name>
</gene>
<proteinExistence type="predicted"/>
<organism evidence="1">
    <name type="scientific">marine sediment metagenome</name>
    <dbReference type="NCBI Taxonomy" id="412755"/>
    <lineage>
        <taxon>unclassified sequences</taxon>
        <taxon>metagenomes</taxon>
        <taxon>ecological metagenomes</taxon>
    </lineage>
</organism>
<dbReference type="EMBL" id="LAZR01019906">
    <property type="protein sequence ID" value="KKL90824.1"/>
    <property type="molecule type" value="Genomic_DNA"/>
</dbReference>
<protein>
    <submittedName>
        <fullName evidence="1">Uncharacterized protein</fullName>
    </submittedName>
</protein>
<dbReference type="AlphaFoldDB" id="A0A0F9FWP6"/>